<dbReference type="Gene3D" id="1.10.3210.10">
    <property type="entry name" value="Hypothetical protein af1432"/>
    <property type="match status" value="1"/>
</dbReference>
<evidence type="ECO:0000259" key="1">
    <source>
        <dbReference type="PROSITE" id="PS51832"/>
    </source>
</evidence>
<dbReference type="InterPro" id="IPR037522">
    <property type="entry name" value="HD_GYP_dom"/>
</dbReference>
<gene>
    <name evidence="2" type="ORF">SAMN02745190_01544</name>
</gene>
<dbReference type="Pfam" id="PF13487">
    <property type="entry name" value="HD_5"/>
    <property type="match status" value="1"/>
</dbReference>
<evidence type="ECO:0000313" key="3">
    <source>
        <dbReference type="Proteomes" id="UP000184404"/>
    </source>
</evidence>
<dbReference type="SUPFAM" id="SSF109604">
    <property type="entry name" value="HD-domain/PDEase-like"/>
    <property type="match status" value="1"/>
</dbReference>
<dbReference type="SMART" id="SM00471">
    <property type="entry name" value="HDc"/>
    <property type="match status" value="1"/>
</dbReference>
<dbReference type="InterPro" id="IPR003607">
    <property type="entry name" value="HD/PDEase_dom"/>
</dbReference>
<dbReference type="EMBL" id="FQUG01000005">
    <property type="protein sequence ID" value="SHE94900.1"/>
    <property type="molecule type" value="Genomic_DNA"/>
</dbReference>
<reference evidence="2 3" key="1">
    <citation type="submission" date="2016-11" db="EMBL/GenBank/DDBJ databases">
        <authorList>
            <person name="Jaros S."/>
            <person name="Januszkiewicz K."/>
            <person name="Wedrychowicz H."/>
        </authorList>
    </citation>
    <scope>NUCLEOTIDE SEQUENCE [LARGE SCALE GENOMIC DNA]</scope>
    <source>
        <strain evidence="2 3">DSM 10502</strain>
    </source>
</reference>
<name>A0A1M4XNB1_9FIRM</name>
<dbReference type="PANTHER" id="PTHR43155">
    <property type="entry name" value="CYCLIC DI-GMP PHOSPHODIESTERASE PA4108-RELATED"/>
    <property type="match status" value="1"/>
</dbReference>
<evidence type="ECO:0000313" key="2">
    <source>
        <dbReference type="EMBL" id="SHE94900.1"/>
    </source>
</evidence>
<dbReference type="CDD" id="cd00077">
    <property type="entry name" value="HDc"/>
    <property type="match status" value="1"/>
</dbReference>
<dbReference type="PANTHER" id="PTHR43155:SF2">
    <property type="entry name" value="CYCLIC DI-GMP PHOSPHODIESTERASE PA4108"/>
    <property type="match status" value="1"/>
</dbReference>
<feature type="domain" description="HD-GYP" evidence="1">
    <location>
        <begin position="107"/>
        <end position="304"/>
    </location>
</feature>
<dbReference type="OrthoDB" id="1677843at2"/>
<dbReference type="STRING" id="1123243.SAMN02745190_01544"/>
<accession>A0A1M4XNB1</accession>
<keyword evidence="3" id="KW-1185">Reference proteome</keyword>
<dbReference type="AlphaFoldDB" id="A0A1M4XNB1"/>
<protein>
    <submittedName>
        <fullName evidence="2">HD-GYP domain, c-di-GMP phosphodiesterase class II (Or its inactivated variant)</fullName>
    </submittedName>
</protein>
<organism evidence="2 3">
    <name type="scientific">Schwartzia succinivorans DSM 10502</name>
    <dbReference type="NCBI Taxonomy" id="1123243"/>
    <lineage>
        <taxon>Bacteria</taxon>
        <taxon>Bacillati</taxon>
        <taxon>Bacillota</taxon>
        <taxon>Negativicutes</taxon>
        <taxon>Selenomonadales</taxon>
        <taxon>Selenomonadaceae</taxon>
        <taxon>Schwartzia</taxon>
    </lineage>
</organism>
<sequence>MIKIPVKRLRPGMVTAQSVYNKSGASYLTRGSVMNDFYIDKLRKLGISTLSVTSVAPGINLPPPKDIVEEKTRTTAIHRVYDTFEALEKSGELNIGPLEGTSEQLLVDVLSNRRNLVQLTDIRTHDDYTFAHSVNVAILSAMLGSLCHLTKQNLLDLVLGSLLHDIGKIAVPVEILTKPGSLTQTEFSVIQMHPEIGREKLRRLNIPSASILSIIASQHHEHMDGRGYPNHLPGSKMHKYSRMVAIADVYDALTSRRPYKPAYKPHIAYKIMSRCSVGQFDMGLLELFFNNVAVYPVGTVLKTTMGYAIVRSTEFGKTLTPTICVFANKQANVLPRPYDVNLEDCPPDAIIHVVEDTDLLPLMYRMQIDPAFFLQENKKADPKPRIE</sequence>
<dbReference type="PROSITE" id="PS51832">
    <property type="entry name" value="HD_GYP"/>
    <property type="match status" value="1"/>
</dbReference>
<dbReference type="RefSeq" id="WP_072935637.1">
    <property type="nucleotide sequence ID" value="NZ_FQUG01000005.1"/>
</dbReference>
<proteinExistence type="predicted"/>
<dbReference type="Proteomes" id="UP000184404">
    <property type="component" value="Unassembled WGS sequence"/>
</dbReference>